<evidence type="ECO:0000256" key="3">
    <source>
        <dbReference type="ARBA" id="ARBA00048267"/>
    </source>
</evidence>
<dbReference type="PROSITE" id="PS50122">
    <property type="entry name" value="CHEB"/>
    <property type="match status" value="1"/>
</dbReference>
<dbReference type="Proteomes" id="UP000477386">
    <property type="component" value="Unassembled WGS sequence"/>
</dbReference>
<dbReference type="GO" id="GO:0000156">
    <property type="term" value="F:phosphorelay response regulator activity"/>
    <property type="evidence" value="ECO:0007669"/>
    <property type="project" value="InterPro"/>
</dbReference>
<dbReference type="CDD" id="cd16433">
    <property type="entry name" value="CheB"/>
    <property type="match status" value="1"/>
</dbReference>
<dbReference type="SUPFAM" id="SSF52738">
    <property type="entry name" value="Methylesterase CheB, C-terminal domain"/>
    <property type="match status" value="1"/>
</dbReference>
<dbReference type="PANTHER" id="PTHR42872">
    <property type="entry name" value="PROTEIN-GLUTAMATE METHYLESTERASE/PROTEIN-GLUTAMINE GLUTAMINASE"/>
    <property type="match status" value="1"/>
</dbReference>
<name>A0A6M0II15_9BACT</name>
<sequence>MAKRNIIVIGASAGGVYALKELVATLPPDFHASLFIVLHVSSHSPSFLPEILTVSGALPVVHPQDGEVIQTGKIYVAPPDHHMLVEHDQVIVKKGPKENRFRPSIDALFRSAAYSYGPRVIGIVLTGMLNDGTSGMWSVKRLGGIGIIQEPREAIYPSMPDSVLEYVDVDYIVPISKMAFLLEDLIKESVSEKPDLPAKEDELMVTEINIAAQENAFELGIQDMGEPTRLTCPECNGALVSIKEGKIIRYRCHTGHAFTANALLAETTKSVEDSFWKAIRSLEETVMLLEQSGKQLAEGGNTVAAQQFMEKAREARERAKKTHEFVFQQEQLSEDSIKESKRKPG</sequence>
<dbReference type="GO" id="GO:0006935">
    <property type="term" value="P:chemotaxis"/>
    <property type="evidence" value="ECO:0007669"/>
    <property type="project" value="UniProtKB-UniRule"/>
</dbReference>
<keyword evidence="4" id="KW-0145">Chemotaxis</keyword>
<evidence type="ECO:0000259" key="5">
    <source>
        <dbReference type="PROSITE" id="PS50122"/>
    </source>
</evidence>
<dbReference type="PIRSF" id="PIRSF036461">
    <property type="entry name" value="Chmtx_methlestr"/>
    <property type="match status" value="1"/>
</dbReference>
<gene>
    <name evidence="6" type="ORF">GK091_13165</name>
</gene>
<feature type="active site" evidence="4">
    <location>
        <position position="39"/>
    </location>
</feature>
<evidence type="ECO:0000256" key="2">
    <source>
        <dbReference type="ARBA" id="ARBA00039140"/>
    </source>
</evidence>
<feature type="active site" evidence="4">
    <location>
        <position position="131"/>
    </location>
</feature>
<feature type="domain" description="CheB-type methylesterase" evidence="5">
    <location>
        <begin position="1"/>
        <end position="189"/>
    </location>
</feature>
<dbReference type="AlphaFoldDB" id="A0A6M0II15"/>
<dbReference type="GO" id="GO:0008984">
    <property type="term" value="F:protein-glutamate methylesterase activity"/>
    <property type="evidence" value="ECO:0007669"/>
    <property type="project" value="UniProtKB-EC"/>
</dbReference>
<reference evidence="6 7" key="1">
    <citation type="submission" date="2020-02" db="EMBL/GenBank/DDBJ databases">
        <title>Draft genome sequence of two Spirosoma agri KCTC 52727 and Spirosoma terrae KCTC 52035.</title>
        <authorList>
            <person name="Rojas J."/>
            <person name="Ambika Manirajan B."/>
            <person name="Ratering S."/>
            <person name="Suarez C."/>
            <person name="Schnell S."/>
        </authorList>
    </citation>
    <scope>NUCLEOTIDE SEQUENCE [LARGE SCALE GENOMIC DNA]</scope>
    <source>
        <strain evidence="6 7">KCTC 52727</strain>
    </source>
</reference>
<dbReference type="InterPro" id="IPR000673">
    <property type="entry name" value="Sig_transdc_resp-reg_Me-estase"/>
</dbReference>
<dbReference type="GO" id="GO:0005737">
    <property type="term" value="C:cytoplasm"/>
    <property type="evidence" value="ECO:0007669"/>
    <property type="project" value="InterPro"/>
</dbReference>
<proteinExistence type="predicted"/>
<dbReference type="RefSeq" id="WP_164038588.1">
    <property type="nucleotide sequence ID" value="NZ_JAAGNZ010000001.1"/>
</dbReference>
<keyword evidence="7" id="KW-1185">Reference proteome</keyword>
<comment type="caution">
    <text evidence="6">The sequence shown here is derived from an EMBL/GenBank/DDBJ whole genome shotgun (WGS) entry which is preliminary data.</text>
</comment>
<evidence type="ECO:0000313" key="6">
    <source>
        <dbReference type="EMBL" id="NEU67834.1"/>
    </source>
</evidence>
<feature type="active site" evidence="4">
    <location>
        <position position="12"/>
    </location>
</feature>
<protein>
    <recommendedName>
        <fullName evidence="2">protein-glutamate methylesterase</fullName>
        <ecNumber evidence="2">3.1.1.61</ecNumber>
    </recommendedName>
</protein>
<accession>A0A6M0II15</accession>
<dbReference type="Pfam" id="PF01339">
    <property type="entry name" value="CheB_methylest"/>
    <property type="match status" value="1"/>
</dbReference>
<dbReference type="InterPro" id="IPR011247">
    <property type="entry name" value="Chemotax_prot-Glu_Me-esterase"/>
</dbReference>
<evidence type="ECO:0000256" key="1">
    <source>
        <dbReference type="ARBA" id="ARBA00022801"/>
    </source>
</evidence>
<dbReference type="Gene3D" id="3.40.50.180">
    <property type="entry name" value="Methylesterase CheB, C-terminal domain"/>
    <property type="match status" value="1"/>
</dbReference>
<dbReference type="InterPro" id="IPR035909">
    <property type="entry name" value="CheB_C"/>
</dbReference>
<dbReference type="EMBL" id="JAAGNZ010000001">
    <property type="protein sequence ID" value="NEU67834.1"/>
    <property type="molecule type" value="Genomic_DNA"/>
</dbReference>
<dbReference type="PANTHER" id="PTHR42872:SF6">
    <property type="entry name" value="PROTEIN-GLUTAMATE METHYLESTERASE_PROTEIN-GLUTAMINE GLUTAMINASE"/>
    <property type="match status" value="1"/>
</dbReference>
<evidence type="ECO:0000313" key="7">
    <source>
        <dbReference type="Proteomes" id="UP000477386"/>
    </source>
</evidence>
<evidence type="ECO:0000256" key="4">
    <source>
        <dbReference type="PROSITE-ProRule" id="PRU00050"/>
    </source>
</evidence>
<organism evidence="6 7">
    <name type="scientific">Spirosoma agri</name>
    <dbReference type="NCBI Taxonomy" id="1987381"/>
    <lineage>
        <taxon>Bacteria</taxon>
        <taxon>Pseudomonadati</taxon>
        <taxon>Bacteroidota</taxon>
        <taxon>Cytophagia</taxon>
        <taxon>Cytophagales</taxon>
        <taxon>Cytophagaceae</taxon>
        <taxon>Spirosoma</taxon>
    </lineage>
</organism>
<dbReference type="EC" id="3.1.1.61" evidence="2"/>
<comment type="catalytic activity">
    <reaction evidence="3">
        <text>[protein]-L-glutamate 5-O-methyl ester + H2O = L-glutamyl-[protein] + methanol + H(+)</text>
        <dbReference type="Rhea" id="RHEA:23236"/>
        <dbReference type="Rhea" id="RHEA-COMP:10208"/>
        <dbReference type="Rhea" id="RHEA-COMP:10311"/>
        <dbReference type="ChEBI" id="CHEBI:15377"/>
        <dbReference type="ChEBI" id="CHEBI:15378"/>
        <dbReference type="ChEBI" id="CHEBI:17790"/>
        <dbReference type="ChEBI" id="CHEBI:29973"/>
        <dbReference type="ChEBI" id="CHEBI:82795"/>
        <dbReference type="EC" id="3.1.1.61"/>
    </reaction>
</comment>
<keyword evidence="1 4" id="KW-0378">Hydrolase</keyword>